<feature type="domain" description="D-isomer specific 2-hydroxyacid dehydrogenase NAD-binding" evidence="4">
    <location>
        <begin position="321"/>
        <end position="421"/>
    </location>
</feature>
<reference evidence="6" key="2">
    <citation type="journal article" date="2019" name="Mol. Plant Microbe Interact.">
        <title>Genome sequence resources for four phytopathogenic fungi from the Colletotrichum orbiculare species complex.</title>
        <authorList>
            <person name="Gan P."/>
            <person name="Tsushima A."/>
            <person name="Narusaka M."/>
            <person name="Narusaka Y."/>
            <person name="Takano Y."/>
            <person name="Kubo Y."/>
            <person name="Shirasu K."/>
        </authorList>
    </citation>
    <scope>GENOME REANNOTATION</scope>
    <source>
        <strain evidence="6">104-T / ATCC 96160 / CBS 514.97 / LARS 414 / MAFF 240422</strain>
    </source>
</reference>
<evidence type="ECO:0000313" key="6">
    <source>
        <dbReference type="Proteomes" id="UP000014480"/>
    </source>
</evidence>
<comment type="caution">
    <text evidence="5">The sequence shown here is derived from an EMBL/GenBank/DDBJ whole genome shotgun (WGS) entry which is preliminary data.</text>
</comment>
<dbReference type="InterPro" id="IPR036291">
    <property type="entry name" value="NAD(P)-bd_dom_sf"/>
</dbReference>
<evidence type="ECO:0000256" key="3">
    <source>
        <dbReference type="SAM" id="MobiDB-lite"/>
    </source>
</evidence>
<keyword evidence="1" id="KW-0560">Oxidoreductase</keyword>
<evidence type="ECO:0000259" key="4">
    <source>
        <dbReference type="Pfam" id="PF02826"/>
    </source>
</evidence>
<sequence length="458" mass="50631">MGATKPVRQVSSAELHWHQLVLKEFITRQTQHLIQNTEQSTARSHRAPAGHISSDRRHRAGDCLNDQTTPTHFPPAHRLASDLPVAQSYPAMRSAANPRTRPTCRKTLKGHKLVILSQWVPSSEYIQRLHSEFPDLKVVYHQLGFPEKKPGTGFDPAEWKDATVLLTGSALPDPDEAPKLRYVQLQSAGANHILKDPLFADTDVAFATANGVHGPQISEWIITTFLSFQHQLPKYIDNFRAGKWGRDNDFVEDAVGRTVGILGYGSIGRQTARVATALGFKVHAYTLHPRPTPDSKRDNGYTPPGLGDPEGKFPAKWFSGASKADLHAFLGSGLDLLVVATPLTDKTSHLLAREEFEILSEKKTFVSNIARGPILNTDDLIEALDKGLIRGAALDVTDPEPLPEGHPLWKAKNLLITPHISGLSTSYADRVFAILEQNLKRLSEGKRLVNVVNKREGY</sequence>
<keyword evidence="2" id="KW-0520">NAD</keyword>
<dbReference type="EMBL" id="AMCV02000018">
    <property type="protein sequence ID" value="TDZ20237.1"/>
    <property type="molecule type" value="Genomic_DNA"/>
</dbReference>
<dbReference type="AlphaFoldDB" id="A0A484FTA7"/>
<dbReference type="InterPro" id="IPR006140">
    <property type="entry name" value="D-isomer_DH_NAD-bd"/>
</dbReference>
<dbReference type="Gene3D" id="3.40.50.720">
    <property type="entry name" value="NAD(P)-binding Rossmann-like Domain"/>
    <property type="match status" value="2"/>
</dbReference>
<evidence type="ECO:0000313" key="5">
    <source>
        <dbReference type="EMBL" id="TDZ20237.1"/>
    </source>
</evidence>
<dbReference type="Pfam" id="PF02826">
    <property type="entry name" value="2-Hacid_dh_C"/>
    <property type="match status" value="2"/>
</dbReference>
<organism evidence="5 6">
    <name type="scientific">Colletotrichum orbiculare (strain 104-T / ATCC 96160 / CBS 514.97 / LARS 414 / MAFF 240422)</name>
    <name type="common">Cucumber anthracnose fungus</name>
    <name type="synonym">Colletotrichum lagenarium</name>
    <dbReference type="NCBI Taxonomy" id="1213857"/>
    <lineage>
        <taxon>Eukaryota</taxon>
        <taxon>Fungi</taxon>
        <taxon>Dikarya</taxon>
        <taxon>Ascomycota</taxon>
        <taxon>Pezizomycotina</taxon>
        <taxon>Sordariomycetes</taxon>
        <taxon>Hypocreomycetidae</taxon>
        <taxon>Glomerellales</taxon>
        <taxon>Glomerellaceae</taxon>
        <taxon>Colletotrichum</taxon>
        <taxon>Colletotrichum orbiculare species complex</taxon>
    </lineage>
</organism>
<proteinExistence type="predicted"/>
<dbReference type="STRING" id="1213857.A0A484FTA7"/>
<dbReference type="GO" id="GO:0016491">
    <property type="term" value="F:oxidoreductase activity"/>
    <property type="evidence" value="ECO:0007669"/>
    <property type="project" value="UniProtKB-KW"/>
</dbReference>
<gene>
    <name evidence="5" type="primary">ddh-2</name>
    <name evidence="5" type="ORF">Cob_v007250</name>
</gene>
<reference evidence="6" key="1">
    <citation type="journal article" date="2013" name="New Phytol.">
        <title>Comparative genomic and transcriptomic analyses reveal the hemibiotrophic stage shift of Colletotrichum fungi.</title>
        <authorList>
            <person name="Gan P."/>
            <person name="Ikeda K."/>
            <person name="Irieda H."/>
            <person name="Narusaka M."/>
            <person name="O'Connell R.J."/>
            <person name="Narusaka Y."/>
            <person name="Takano Y."/>
            <person name="Kubo Y."/>
            <person name="Shirasu K."/>
        </authorList>
    </citation>
    <scope>NUCLEOTIDE SEQUENCE [LARGE SCALE GENOMIC DNA]</scope>
    <source>
        <strain evidence="6">104-T / ATCC 96160 / CBS 514.97 / LARS 414 / MAFF 240422</strain>
    </source>
</reference>
<dbReference type="PANTHER" id="PTHR43333">
    <property type="entry name" value="2-HACID_DH_C DOMAIN-CONTAINING PROTEIN"/>
    <property type="match status" value="1"/>
</dbReference>
<dbReference type="SUPFAM" id="SSF51735">
    <property type="entry name" value="NAD(P)-binding Rossmann-fold domains"/>
    <property type="match status" value="1"/>
</dbReference>
<dbReference type="PROSITE" id="PS00065">
    <property type="entry name" value="D_2_HYDROXYACID_DH_1"/>
    <property type="match status" value="1"/>
</dbReference>
<dbReference type="PANTHER" id="PTHR43333:SF1">
    <property type="entry name" value="D-ISOMER SPECIFIC 2-HYDROXYACID DEHYDROGENASE NAD-BINDING DOMAIN-CONTAINING PROTEIN"/>
    <property type="match status" value="1"/>
</dbReference>
<dbReference type="Proteomes" id="UP000014480">
    <property type="component" value="Unassembled WGS sequence"/>
</dbReference>
<dbReference type="GO" id="GO:0051287">
    <property type="term" value="F:NAD binding"/>
    <property type="evidence" value="ECO:0007669"/>
    <property type="project" value="InterPro"/>
</dbReference>
<dbReference type="CDD" id="cd12163">
    <property type="entry name" value="2-Hacid_dh_5"/>
    <property type="match status" value="1"/>
</dbReference>
<dbReference type="OrthoDB" id="298012at2759"/>
<protein>
    <submittedName>
        <fullName evidence="5">D-2-hydroxyacid dehydrogenase</fullName>
    </submittedName>
</protein>
<evidence type="ECO:0000256" key="1">
    <source>
        <dbReference type="ARBA" id="ARBA00023002"/>
    </source>
</evidence>
<dbReference type="InterPro" id="IPR029752">
    <property type="entry name" value="D-isomer_DH_CS1"/>
</dbReference>
<evidence type="ECO:0000256" key="2">
    <source>
        <dbReference type="ARBA" id="ARBA00023027"/>
    </source>
</evidence>
<feature type="domain" description="D-isomer specific 2-hydroxyacid dehydrogenase NAD-binding" evidence="4">
    <location>
        <begin position="224"/>
        <end position="294"/>
    </location>
</feature>
<feature type="region of interest" description="Disordered" evidence="3">
    <location>
        <begin position="36"/>
        <end position="75"/>
    </location>
</feature>
<name>A0A484FTA7_COLOR</name>
<keyword evidence="6" id="KW-1185">Reference proteome</keyword>
<accession>A0A484FTA7</accession>